<protein>
    <submittedName>
        <fullName evidence="2">Uncharacterized protein</fullName>
    </submittedName>
</protein>
<dbReference type="RefSeq" id="WP_143554776.1">
    <property type="nucleotide sequence ID" value="NZ_VJWA01000001.1"/>
</dbReference>
<feature type="chain" id="PRO_5022195438" evidence="1">
    <location>
        <begin position="21"/>
        <end position="106"/>
    </location>
</feature>
<keyword evidence="1" id="KW-0732">Signal</keyword>
<feature type="signal peptide" evidence="1">
    <location>
        <begin position="1"/>
        <end position="20"/>
    </location>
</feature>
<comment type="caution">
    <text evidence="2">The sequence shown here is derived from an EMBL/GenBank/DDBJ whole genome shotgun (WGS) entry which is preliminary data.</text>
</comment>
<proteinExistence type="predicted"/>
<reference evidence="2 3" key="1">
    <citation type="submission" date="2019-07" db="EMBL/GenBank/DDBJ databases">
        <title>Novel species isolated from glacier.</title>
        <authorList>
            <person name="Liu Q."/>
            <person name="Xin Y.-H."/>
        </authorList>
    </citation>
    <scope>NUCLEOTIDE SEQUENCE [LARGE SCALE GENOMIC DNA]</scope>
    <source>
        <strain evidence="2 3">LB1R16</strain>
    </source>
</reference>
<dbReference type="Proteomes" id="UP000317894">
    <property type="component" value="Unassembled WGS sequence"/>
</dbReference>
<accession>A0A552UGC0</accession>
<gene>
    <name evidence="2" type="ORF">FMM06_03295</name>
</gene>
<sequence>MVRDLLIFAVGLSAATAASAGPFDAAPVADTALATIAGKADPVQAVLASNSSTVANNRIVGISTTGVISIDGNAFQNLNGLAVINANTGNNVAINASLNVNVAIRP</sequence>
<keyword evidence="3" id="KW-1185">Reference proteome</keyword>
<dbReference type="OrthoDB" id="7585370at2"/>
<name>A0A552UGC0_9SPHN</name>
<evidence type="ECO:0000256" key="1">
    <source>
        <dbReference type="SAM" id="SignalP"/>
    </source>
</evidence>
<evidence type="ECO:0000313" key="2">
    <source>
        <dbReference type="EMBL" id="TRW17231.1"/>
    </source>
</evidence>
<dbReference type="EMBL" id="VJWA01000001">
    <property type="protein sequence ID" value="TRW17231.1"/>
    <property type="molecule type" value="Genomic_DNA"/>
</dbReference>
<organism evidence="2 3">
    <name type="scientific">Glacieibacterium frigidum</name>
    <dbReference type="NCBI Taxonomy" id="2593303"/>
    <lineage>
        <taxon>Bacteria</taxon>
        <taxon>Pseudomonadati</taxon>
        <taxon>Pseudomonadota</taxon>
        <taxon>Alphaproteobacteria</taxon>
        <taxon>Sphingomonadales</taxon>
        <taxon>Sphingosinicellaceae</taxon>
        <taxon>Glacieibacterium</taxon>
    </lineage>
</organism>
<evidence type="ECO:0000313" key="3">
    <source>
        <dbReference type="Proteomes" id="UP000317894"/>
    </source>
</evidence>
<dbReference type="AlphaFoldDB" id="A0A552UGC0"/>